<dbReference type="RefSeq" id="WP_132538938.1">
    <property type="nucleotide sequence ID" value="NZ_SLWY01000003.1"/>
</dbReference>
<feature type="region of interest" description="Disordered" evidence="5">
    <location>
        <begin position="1"/>
        <end position="26"/>
    </location>
</feature>
<feature type="compositionally biased region" description="Low complexity" evidence="5">
    <location>
        <begin position="7"/>
        <end position="26"/>
    </location>
</feature>
<dbReference type="InterPro" id="IPR036388">
    <property type="entry name" value="WH-like_DNA-bd_sf"/>
</dbReference>
<dbReference type="SMART" id="SM00345">
    <property type="entry name" value="HTH_GNTR"/>
    <property type="match status" value="1"/>
</dbReference>
<dbReference type="SUPFAM" id="SSF46785">
    <property type="entry name" value="Winged helix' DNA-binding domain"/>
    <property type="match status" value="1"/>
</dbReference>
<dbReference type="GO" id="GO:0045892">
    <property type="term" value="P:negative regulation of DNA-templated transcription"/>
    <property type="evidence" value="ECO:0007669"/>
    <property type="project" value="UniProtKB-UniRule"/>
</dbReference>
<dbReference type="PRINTS" id="PR00035">
    <property type="entry name" value="HTHGNTR"/>
</dbReference>
<gene>
    <name evidence="7" type="ORF">EV699_103198</name>
</gene>
<evidence type="ECO:0000256" key="2">
    <source>
        <dbReference type="ARBA" id="ARBA00023125"/>
    </source>
</evidence>
<dbReference type="InterPro" id="IPR050679">
    <property type="entry name" value="Bact_HTH_transcr_reg"/>
</dbReference>
<dbReference type="AlphaFoldDB" id="A0A4R2L6W8"/>
<dbReference type="Pfam" id="PF00392">
    <property type="entry name" value="GntR"/>
    <property type="match status" value="1"/>
</dbReference>
<comment type="caution">
    <text evidence="7">The sequence shown here is derived from an EMBL/GenBank/DDBJ whole genome shotgun (WGS) entry which is preliminary data.</text>
</comment>
<dbReference type="EMBL" id="SLWY01000003">
    <property type="protein sequence ID" value="TCO83148.1"/>
    <property type="molecule type" value="Genomic_DNA"/>
</dbReference>
<dbReference type="Gene3D" id="1.10.10.10">
    <property type="entry name" value="Winged helix-like DNA-binding domain superfamily/Winged helix DNA-binding domain"/>
    <property type="match status" value="1"/>
</dbReference>
<dbReference type="NCBIfam" id="TIGR02018">
    <property type="entry name" value="his_ut_repres"/>
    <property type="match status" value="1"/>
</dbReference>
<dbReference type="FunFam" id="1.10.10.10:FF:000079">
    <property type="entry name" value="GntR family transcriptional regulator"/>
    <property type="match status" value="1"/>
</dbReference>
<dbReference type="InterPro" id="IPR028978">
    <property type="entry name" value="Chorismate_lyase_/UTRA_dom_sf"/>
</dbReference>
<keyword evidence="3" id="KW-0804">Transcription</keyword>
<dbReference type="SUPFAM" id="SSF64288">
    <property type="entry name" value="Chorismate lyase-like"/>
    <property type="match status" value="1"/>
</dbReference>
<dbReference type="InterPro" id="IPR011663">
    <property type="entry name" value="UTRA"/>
</dbReference>
<evidence type="ECO:0000256" key="3">
    <source>
        <dbReference type="ARBA" id="ARBA00023163"/>
    </source>
</evidence>
<evidence type="ECO:0000256" key="5">
    <source>
        <dbReference type="SAM" id="MobiDB-lite"/>
    </source>
</evidence>
<evidence type="ECO:0000259" key="6">
    <source>
        <dbReference type="PROSITE" id="PS50949"/>
    </source>
</evidence>
<name>A0A4R2L6W8_9GAMM</name>
<accession>A0A4R2L6W8</accession>
<dbReference type="GO" id="GO:0006547">
    <property type="term" value="P:L-histidine metabolic process"/>
    <property type="evidence" value="ECO:0007669"/>
    <property type="project" value="UniProtKB-UniRule"/>
</dbReference>
<dbReference type="GO" id="GO:0003700">
    <property type="term" value="F:DNA-binding transcription factor activity"/>
    <property type="evidence" value="ECO:0007669"/>
    <property type="project" value="UniProtKB-UniRule"/>
</dbReference>
<reference evidence="7 8" key="1">
    <citation type="submission" date="2019-03" db="EMBL/GenBank/DDBJ databases">
        <title>Genomic Encyclopedia of Type Strains, Phase IV (KMG-IV): sequencing the most valuable type-strain genomes for metagenomic binning, comparative biology and taxonomic classification.</title>
        <authorList>
            <person name="Goeker M."/>
        </authorList>
    </citation>
    <scope>NUCLEOTIDE SEQUENCE [LARGE SCALE GENOMIC DNA]</scope>
    <source>
        <strain evidence="7 8">DSM 25287</strain>
    </source>
</reference>
<protein>
    <recommendedName>
        <fullName evidence="4">Histidine utilization repressor</fullName>
    </recommendedName>
</protein>
<dbReference type="PANTHER" id="PTHR44846">
    <property type="entry name" value="MANNOSYL-D-GLYCERATE TRANSPORT/METABOLISM SYSTEM REPRESSOR MNGR-RELATED"/>
    <property type="match status" value="1"/>
</dbReference>
<evidence type="ECO:0000256" key="1">
    <source>
        <dbReference type="ARBA" id="ARBA00023015"/>
    </source>
</evidence>
<sequence>MDRHNGSDSGKPASAAAAADGGRGAGTATPAYQRIKDYILSQVQSGHWREGDAIPAEQALAKTFGVSRMTVNRALSELASEQVLIRVQGSGTFVAQQKFEATLVDIRSIAEEIRARGHAHRSELHRLERGKAREPLAGQFGVPVGAALFHSVIVHFENDLPIQVEDRWVNPEQAPDYMQLDFTRMTANEYLMRAAPLQGVRYRIEALLPPREIADMLHIPPQEPCLVLHRQTLSQGRVASIATLWHPGSRYQFAGGY</sequence>
<keyword evidence="2" id="KW-0238">DNA-binding</keyword>
<keyword evidence="8" id="KW-1185">Reference proteome</keyword>
<dbReference type="InterPro" id="IPR010248">
    <property type="entry name" value="His_ut_repres"/>
</dbReference>
<feature type="domain" description="HTH gntR-type" evidence="6">
    <location>
        <begin position="29"/>
        <end position="97"/>
    </location>
</feature>
<evidence type="ECO:0000256" key="4">
    <source>
        <dbReference type="NCBIfam" id="TIGR02018"/>
    </source>
</evidence>
<organism evidence="7 8">
    <name type="scientific">Plasticicumulans lactativorans</name>
    <dbReference type="NCBI Taxonomy" id="1133106"/>
    <lineage>
        <taxon>Bacteria</taxon>
        <taxon>Pseudomonadati</taxon>
        <taxon>Pseudomonadota</taxon>
        <taxon>Gammaproteobacteria</taxon>
        <taxon>Candidatus Competibacteraceae</taxon>
        <taxon>Plasticicumulans</taxon>
    </lineage>
</organism>
<dbReference type="PANTHER" id="PTHR44846:SF16">
    <property type="entry name" value="TRANSCRIPTIONAL REGULATOR PHNF-RELATED"/>
    <property type="match status" value="1"/>
</dbReference>
<keyword evidence="1" id="KW-0805">Transcription regulation</keyword>
<dbReference type="SMART" id="SM00866">
    <property type="entry name" value="UTRA"/>
    <property type="match status" value="1"/>
</dbReference>
<dbReference type="Gene3D" id="3.40.1410.10">
    <property type="entry name" value="Chorismate lyase-like"/>
    <property type="match status" value="1"/>
</dbReference>
<dbReference type="Proteomes" id="UP000295765">
    <property type="component" value="Unassembled WGS sequence"/>
</dbReference>
<dbReference type="PROSITE" id="PS50949">
    <property type="entry name" value="HTH_GNTR"/>
    <property type="match status" value="1"/>
</dbReference>
<dbReference type="InterPro" id="IPR000524">
    <property type="entry name" value="Tscrpt_reg_HTH_GntR"/>
</dbReference>
<evidence type="ECO:0000313" key="7">
    <source>
        <dbReference type="EMBL" id="TCO83148.1"/>
    </source>
</evidence>
<dbReference type="Pfam" id="PF07702">
    <property type="entry name" value="UTRA"/>
    <property type="match status" value="1"/>
</dbReference>
<proteinExistence type="predicted"/>
<dbReference type="CDD" id="cd07377">
    <property type="entry name" value="WHTH_GntR"/>
    <property type="match status" value="1"/>
</dbReference>
<evidence type="ECO:0000313" key="8">
    <source>
        <dbReference type="Proteomes" id="UP000295765"/>
    </source>
</evidence>
<dbReference type="GO" id="GO:0003677">
    <property type="term" value="F:DNA binding"/>
    <property type="evidence" value="ECO:0007669"/>
    <property type="project" value="UniProtKB-UniRule"/>
</dbReference>
<dbReference type="InterPro" id="IPR036390">
    <property type="entry name" value="WH_DNA-bd_sf"/>
</dbReference>
<dbReference type="OrthoDB" id="9808698at2"/>